<keyword evidence="8" id="KW-0624">Polysaccharide degradation</keyword>
<keyword evidence="14" id="KW-1185">Reference proteome</keyword>
<dbReference type="SUPFAM" id="SSF49785">
    <property type="entry name" value="Galactose-binding domain-like"/>
    <property type="match status" value="1"/>
</dbReference>
<evidence type="ECO:0000259" key="12">
    <source>
        <dbReference type="Pfam" id="PF17652"/>
    </source>
</evidence>
<evidence type="ECO:0000313" key="14">
    <source>
        <dbReference type="Proteomes" id="UP001253545"/>
    </source>
</evidence>
<dbReference type="Pfam" id="PF16403">
    <property type="entry name" value="Bact_surface_Ig-like"/>
    <property type="match status" value="3"/>
</dbReference>
<dbReference type="EMBL" id="JAVRHX010000001">
    <property type="protein sequence ID" value="MDT0594580.1"/>
    <property type="molecule type" value="Genomic_DNA"/>
</dbReference>
<feature type="signal peptide" evidence="10">
    <location>
        <begin position="1"/>
        <end position="18"/>
    </location>
</feature>
<evidence type="ECO:0000256" key="4">
    <source>
        <dbReference type="ARBA" id="ARBA00022801"/>
    </source>
</evidence>
<feature type="compositionally biased region" description="Pro residues" evidence="9">
    <location>
        <begin position="31"/>
        <end position="41"/>
    </location>
</feature>
<evidence type="ECO:0000256" key="2">
    <source>
        <dbReference type="ARBA" id="ARBA00010730"/>
    </source>
</evidence>
<evidence type="ECO:0000313" key="13">
    <source>
        <dbReference type="EMBL" id="MDT0594580.1"/>
    </source>
</evidence>
<dbReference type="Proteomes" id="UP001253545">
    <property type="component" value="Unassembled WGS sequence"/>
</dbReference>
<evidence type="ECO:0000256" key="8">
    <source>
        <dbReference type="ARBA" id="ARBA00023326"/>
    </source>
</evidence>
<protein>
    <recommendedName>
        <fullName evidence="3">glucan endo-1,3-beta-D-glucosidase</fullName>
        <ecNumber evidence="3">3.2.1.39</ecNumber>
    </recommendedName>
</protein>
<dbReference type="Pfam" id="PF17652">
    <property type="entry name" value="Glyco_hydro81C"/>
    <property type="match status" value="1"/>
</dbReference>
<dbReference type="InterPro" id="IPR013783">
    <property type="entry name" value="Ig-like_fold"/>
</dbReference>
<reference evidence="13 14" key="1">
    <citation type="submission" date="2023-09" db="EMBL/GenBank/DDBJ databases">
        <authorList>
            <person name="Rey-Velasco X."/>
        </authorList>
    </citation>
    <scope>NUCLEOTIDE SEQUENCE [LARGE SCALE GENOMIC DNA]</scope>
    <source>
        <strain evidence="13 14">P117</strain>
    </source>
</reference>
<dbReference type="InterPro" id="IPR008979">
    <property type="entry name" value="Galactose-bd-like_sf"/>
</dbReference>
<dbReference type="PANTHER" id="PTHR31983">
    <property type="entry name" value="ENDO-1,3(4)-BETA-GLUCANASE 1"/>
    <property type="match status" value="1"/>
</dbReference>
<dbReference type="PROSITE" id="PS52008">
    <property type="entry name" value="GH81"/>
    <property type="match status" value="1"/>
</dbReference>
<dbReference type="InterPro" id="IPR040720">
    <property type="entry name" value="GH81_C"/>
</dbReference>
<evidence type="ECO:0000256" key="5">
    <source>
        <dbReference type="ARBA" id="ARBA00023277"/>
    </source>
</evidence>
<comment type="catalytic activity">
    <reaction evidence="1">
        <text>Hydrolysis of (1-&gt;3)-beta-D-glucosidic linkages in (1-&gt;3)-beta-D-glucans.</text>
        <dbReference type="EC" id="3.2.1.39"/>
    </reaction>
</comment>
<feature type="domain" description="Pesticidal crystal protein Cry22Aa Ig-like" evidence="11">
    <location>
        <begin position="45"/>
        <end position="113"/>
    </location>
</feature>
<evidence type="ECO:0000256" key="7">
    <source>
        <dbReference type="ARBA" id="ARBA00023316"/>
    </source>
</evidence>
<evidence type="ECO:0000256" key="1">
    <source>
        <dbReference type="ARBA" id="ARBA00000382"/>
    </source>
</evidence>
<evidence type="ECO:0000256" key="9">
    <source>
        <dbReference type="SAM" id="MobiDB-lite"/>
    </source>
</evidence>
<keyword evidence="5" id="KW-0119">Carbohydrate metabolism</keyword>
<accession>A0ABU2ZPQ5</accession>
<dbReference type="PROSITE" id="PS51257">
    <property type="entry name" value="PROKAR_LIPOPROTEIN"/>
    <property type="match status" value="1"/>
</dbReference>
<organism evidence="13 14">
    <name type="scientific">Glaciecola petra</name>
    <dbReference type="NCBI Taxonomy" id="3075602"/>
    <lineage>
        <taxon>Bacteria</taxon>
        <taxon>Pseudomonadati</taxon>
        <taxon>Pseudomonadota</taxon>
        <taxon>Gammaproteobacteria</taxon>
        <taxon>Alteromonadales</taxon>
        <taxon>Alteromonadaceae</taxon>
        <taxon>Glaciecola</taxon>
    </lineage>
</organism>
<evidence type="ECO:0000256" key="3">
    <source>
        <dbReference type="ARBA" id="ARBA00012780"/>
    </source>
</evidence>
<keyword evidence="4" id="KW-0378">Hydrolase</keyword>
<evidence type="ECO:0000259" key="11">
    <source>
        <dbReference type="Pfam" id="PF16403"/>
    </source>
</evidence>
<keyword evidence="10" id="KW-0732">Signal</keyword>
<evidence type="ECO:0000256" key="6">
    <source>
        <dbReference type="ARBA" id="ARBA00023295"/>
    </source>
</evidence>
<proteinExistence type="inferred from homology"/>
<dbReference type="Gene3D" id="2.60.40.10">
    <property type="entry name" value="Immunoglobulins"/>
    <property type="match status" value="3"/>
</dbReference>
<feature type="chain" id="PRO_5045646555" description="glucan endo-1,3-beta-D-glucosidase" evidence="10">
    <location>
        <begin position="19"/>
        <end position="1259"/>
    </location>
</feature>
<feature type="domain" description="Glycosyl hydrolase family 81 C-terminal" evidence="12">
    <location>
        <begin position="835"/>
        <end position="1173"/>
    </location>
</feature>
<dbReference type="RefSeq" id="WP_311368047.1">
    <property type="nucleotide sequence ID" value="NZ_JAVRHX010000001.1"/>
</dbReference>
<feature type="domain" description="Pesticidal crystal protein Cry22Aa Ig-like" evidence="11">
    <location>
        <begin position="124"/>
        <end position="192"/>
    </location>
</feature>
<dbReference type="EC" id="3.2.1.39" evidence="3"/>
<gene>
    <name evidence="13" type="ORF">RM552_06970</name>
</gene>
<name>A0ABU2ZPQ5_9ALTE</name>
<feature type="domain" description="Pesticidal crystal protein Cry22Aa Ig-like" evidence="11">
    <location>
        <begin position="203"/>
        <end position="271"/>
    </location>
</feature>
<comment type="similarity">
    <text evidence="2">Belongs to the glycosyl hydrolase 81 family.</text>
</comment>
<keyword evidence="6" id="KW-0326">Glycosidase</keyword>
<keyword evidence="7" id="KW-0961">Cell wall biogenesis/degradation</keyword>
<sequence length="1259" mass="135138">MNKLAQLVTIGLFTITLAACGGSSDSSSSQPEPPAPTPDTTPPVITLSGDASITITVGEAFTDPGATATDNIDGTVAVTVDTPNLDAVGTYTVTYTATDAANNQATATRTVIVEAAPDTTPPVITLNGDASITITEDDTYTEAGASATDDVDGTIDVTISGSVGQSVGTYTLTYEASDAAGNQAMVTRTVIVEAAPDSTAPVITLNGSSIIRLELGQAYVEEGASANDDVDGSINVVISGTVGQSLGSYTITYTATDAAGNSANASRTVNIVSSTPVSDMRQDVLVANQVDPVWNNGLQAFDQALGFGNCNNDSVACPSMEWTTVTDAERGDVLQITHKNGNQLAGFFISSSTPQNLTEFAQGSINFDIKVVSGATSITFKLDCVFPCTSGDVLLGAQPSDEWVTVSYNIQTLINSGLDITKVDTGIVIWASETTDTVFLLDNVFFSTEAGTDVEPELPDFTDFTAMTFGAGNISDTINPNSYKCVFDFGNWIYNAGVVEPGIAGCDTTTGTPQGTPTKLFPHVSGPAATRPLANARWWGSVSFSGEMEIGNPNDAAYITPDPMTARITQKGVRILGIPSGLKVQGNDFLYAIPDPFSEVFDGIAVGNTEHDDLDARLKDNSDGSVTVAWHDGSDEVMQATFVHGSPHAFFEVYQGEMQIRTLRADGGEKGIFYNQGNTLGVWTSVAGNANNFLISGDSSTTFADIASQEITLSSDSKAYTVTLLPLTSGTPTSAMIDAFVATASNVIAKVDIDYAVDHSTNSVTITHAYKNSNGDAVSTMAGMQPLHWKNSATQTSAYSIRSARGITKFANVSSFSYTIQFVGILPALPSVSQDLDTDLVTALVNEFVDQGASTYNNRVDAYWAGKNYGKVSELIGLTDQMNLTTQRDALVTWLKTELEDWFTASTDGNLDVEKYFAYDDDWDTLLAMEESFASHQQLNDHHFHYGYLVRAAAEVCRFDSAWCGSDQYGPMIELLIRDFAAGRNDDMFPYLRHFDPANGFSWASGRVNFARGNNNESTSEAANAYGAIILYGMLTNNQELIDRGIYLHASTAASYWEYWNNIDGYNTNDPSLNNFPDGYNRITTSIIWGDGAVFSTWFSGAFAHILGIQGLPTNTLSLHIGQYADYLADYVELGLSESSNNKPSGLIPDQWRDIWWKIWSMTDANAAFADYETLNSYEPEAGETKAHTYYWIKQWQTLGQMKTGSGDITADYPSALMFENSGTKHYVVYNFNDTELTVTYSDGTEVQAAPNDFTVVSN</sequence>
<dbReference type="InterPro" id="IPR005200">
    <property type="entry name" value="Endo-beta-glucanase"/>
</dbReference>
<comment type="caution">
    <text evidence="13">The sequence shown here is derived from an EMBL/GenBank/DDBJ whole genome shotgun (WGS) entry which is preliminary data.</text>
</comment>
<dbReference type="PANTHER" id="PTHR31983:SF0">
    <property type="entry name" value="GLUCAN ENDO-1,3-BETA-D-GLUCOSIDASE 2"/>
    <property type="match status" value="1"/>
</dbReference>
<feature type="region of interest" description="Disordered" evidence="9">
    <location>
        <begin position="22"/>
        <end position="42"/>
    </location>
</feature>
<dbReference type="InterPro" id="IPR032179">
    <property type="entry name" value="Cry22Aa_Ig-like"/>
</dbReference>
<evidence type="ECO:0000256" key="10">
    <source>
        <dbReference type="SAM" id="SignalP"/>
    </source>
</evidence>